<dbReference type="Proteomes" id="UP000177723">
    <property type="component" value="Unassembled WGS sequence"/>
</dbReference>
<dbReference type="InterPro" id="IPR013132">
    <property type="entry name" value="PseI/NeuA/B-like_N"/>
</dbReference>
<dbReference type="AlphaFoldDB" id="A0A1F5WNT2"/>
<dbReference type="InterPro" id="IPR051690">
    <property type="entry name" value="PseI-like"/>
</dbReference>
<dbReference type="Gene3D" id="3.90.1210.10">
    <property type="entry name" value="Antifreeze-like/N-acetylneuraminic acid synthase C-terminal domain"/>
    <property type="match status" value="1"/>
</dbReference>
<evidence type="ECO:0000313" key="3">
    <source>
        <dbReference type="Proteomes" id="UP000177723"/>
    </source>
</evidence>
<dbReference type="SMART" id="SM00858">
    <property type="entry name" value="SAF"/>
    <property type="match status" value="1"/>
</dbReference>
<evidence type="ECO:0000313" key="2">
    <source>
        <dbReference type="EMBL" id="OGF77362.1"/>
    </source>
</evidence>
<dbReference type="SUPFAM" id="SSF51269">
    <property type="entry name" value="AFP III-like domain"/>
    <property type="match status" value="1"/>
</dbReference>
<dbReference type="InterPro" id="IPR036732">
    <property type="entry name" value="AFP_Neu5c_C_sf"/>
</dbReference>
<dbReference type="InterPro" id="IPR013974">
    <property type="entry name" value="SAF"/>
</dbReference>
<dbReference type="PANTHER" id="PTHR42966">
    <property type="entry name" value="N-ACETYLNEURAMINATE SYNTHASE"/>
    <property type="match status" value="1"/>
</dbReference>
<dbReference type="PANTHER" id="PTHR42966:SF1">
    <property type="entry name" value="SIALIC ACID SYNTHASE"/>
    <property type="match status" value="1"/>
</dbReference>
<gene>
    <name evidence="2" type="ORF">A3F23_00230</name>
</gene>
<feature type="domain" description="AFP-like" evidence="1">
    <location>
        <begin position="313"/>
        <end position="372"/>
    </location>
</feature>
<comment type="caution">
    <text evidence="2">The sequence shown here is derived from an EMBL/GenBank/DDBJ whole genome shotgun (WGS) entry which is preliminary data.</text>
</comment>
<organism evidence="2 3">
    <name type="scientific">Candidatus Giovannonibacteria bacterium RIFCSPHIGHO2_12_FULL_43_15</name>
    <dbReference type="NCBI Taxonomy" id="1798341"/>
    <lineage>
        <taxon>Bacteria</taxon>
        <taxon>Candidatus Giovannoniibacteriota</taxon>
    </lineage>
</organism>
<sequence length="372" mass="41754">MNSDQIWEKIQKGVLIIADAGKNFIQTEEEKSTEEYLENAKEIVDKAIWAGADVIKWQTHNVEDEQVDMTIDSPHAKDLDRYKWTTRNTNSTPVETFWKPLREYCDQKGIAFLSTPMSRGAAERLTSAGSTFWKIGSGDILDFVMMDYLRNSGKPVIMSSGMSTFEEVKKGINFLKAKNNRVALMHCLSKYPGAPEEANLSVSELYRETFPGTPIGFSENSLGIEPSCIAVAFGATIVEKHFTLDRAFWGPDHKVASTPEEFKTMVGSIRAMENSDEEKRKWLSLPNIKAVLGDKEKKLNPDEEPLRPIWRKALVAGADVPAGTVVTASMIYALRPQAYVSGLASERYEEVLGRKTKKDLKKFDPITEDVLE</sequence>
<dbReference type="EMBL" id="MFHT01000020">
    <property type="protein sequence ID" value="OGF77362.1"/>
    <property type="molecule type" value="Genomic_DNA"/>
</dbReference>
<dbReference type="Gene3D" id="3.20.20.70">
    <property type="entry name" value="Aldolase class I"/>
    <property type="match status" value="1"/>
</dbReference>
<dbReference type="GO" id="GO:0047444">
    <property type="term" value="F:N-acylneuraminate-9-phosphate synthase activity"/>
    <property type="evidence" value="ECO:0007669"/>
    <property type="project" value="TreeGrafter"/>
</dbReference>
<dbReference type="PROSITE" id="PS50844">
    <property type="entry name" value="AFP_LIKE"/>
    <property type="match status" value="1"/>
</dbReference>
<protein>
    <recommendedName>
        <fullName evidence="1">AFP-like domain-containing protein</fullName>
    </recommendedName>
</protein>
<evidence type="ECO:0000259" key="1">
    <source>
        <dbReference type="PROSITE" id="PS50844"/>
    </source>
</evidence>
<reference evidence="2 3" key="1">
    <citation type="journal article" date="2016" name="Nat. Commun.">
        <title>Thousands of microbial genomes shed light on interconnected biogeochemical processes in an aquifer system.</title>
        <authorList>
            <person name="Anantharaman K."/>
            <person name="Brown C.T."/>
            <person name="Hug L.A."/>
            <person name="Sharon I."/>
            <person name="Castelle C.J."/>
            <person name="Probst A.J."/>
            <person name="Thomas B.C."/>
            <person name="Singh A."/>
            <person name="Wilkins M.J."/>
            <person name="Karaoz U."/>
            <person name="Brodie E.L."/>
            <person name="Williams K.H."/>
            <person name="Hubbard S.S."/>
            <person name="Banfield J.F."/>
        </authorList>
    </citation>
    <scope>NUCLEOTIDE SEQUENCE [LARGE SCALE GENOMIC DNA]</scope>
</reference>
<name>A0A1F5WNT2_9BACT</name>
<dbReference type="CDD" id="cd11615">
    <property type="entry name" value="SAF_NeuB_like"/>
    <property type="match status" value="1"/>
</dbReference>
<dbReference type="InterPro" id="IPR013785">
    <property type="entry name" value="Aldolase_TIM"/>
</dbReference>
<dbReference type="Pfam" id="PF08666">
    <property type="entry name" value="SAF"/>
    <property type="match status" value="1"/>
</dbReference>
<dbReference type="InterPro" id="IPR057736">
    <property type="entry name" value="SAF_PseI/NeuA/NeuB"/>
</dbReference>
<dbReference type="Pfam" id="PF03102">
    <property type="entry name" value="NeuB"/>
    <property type="match status" value="1"/>
</dbReference>
<dbReference type="InterPro" id="IPR006190">
    <property type="entry name" value="SAF_AFP_Neu5Ac"/>
</dbReference>
<accession>A0A1F5WNT2</accession>
<dbReference type="SUPFAM" id="SSF51569">
    <property type="entry name" value="Aldolase"/>
    <property type="match status" value="1"/>
</dbReference>
<proteinExistence type="predicted"/>
<dbReference type="GO" id="GO:0016051">
    <property type="term" value="P:carbohydrate biosynthetic process"/>
    <property type="evidence" value="ECO:0007669"/>
    <property type="project" value="InterPro"/>
</dbReference>